<proteinExistence type="predicted"/>
<dbReference type="Proteomes" id="UP000199051">
    <property type="component" value="Unassembled WGS sequence"/>
</dbReference>
<evidence type="ECO:0000313" key="1">
    <source>
        <dbReference type="EMBL" id="SES48878.1"/>
    </source>
</evidence>
<accession>A0A1H9XRV9</accession>
<dbReference type="STRING" id="155974.SAMN04487818_12314"/>
<sequence length="172" mass="18279">MTAYAALLRGVNVGGRSKLPMADLRAVLTGLGYADVRTLLQSGNAVLRTDADAADVEQAVERALLAEVGLTTRCLVRTGDELRAVLAGNPFTEADNGSKMVAAFVSSVPDSPGFDPVTLDPERVRVGDRVIYQWCPDGISNAPLVVPVVEKKWGVVVTARNFNTVTKLADLL</sequence>
<dbReference type="PANTHER" id="PTHR36439">
    <property type="entry name" value="BLL4334 PROTEIN"/>
    <property type="match status" value="1"/>
</dbReference>
<dbReference type="PIRSF" id="PIRSF008502">
    <property type="entry name" value="UCP008502"/>
    <property type="match status" value="1"/>
</dbReference>
<organism evidence="1 2">
    <name type="scientific">Actinokineospora terrae</name>
    <dbReference type="NCBI Taxonomy" id="155974"/>
    <lineage>
        <taxon>Bacteria</taxon>
        <taxon>Bacillati</taxon>
        <taxon>Actinomycetota</taxon>
        <taxon>Actinomycetes</taxon>
        <taxon>Pseudonocardiales</taxon>
        <taxon>Pseudonocardiaceae</taxon>
        <taxon>Actinokineospora</taxon>
    </lineage>
</organism>
<dbReference type="AlphaFoldDB" id="A0A1H9XRV9"/>
<dbReference type="SUPFAM" id="SSF160379">
    <property type="entry name" value="SP0830-like"/>
    <property type="match status" value="1"/>
</dbReference>
<keyword evidence="2" id="KW-1185">Reference proteome</keyword>
<evidence type="ECO:0000313" key="2">
    <source>
        <dbReference type="Proteomes" id="UP000199051"/>
    </source>
</evidence>
<dbReference type="PANTHER" id="PTHR36439:SF1">
    <property type="entry name" value="DUF1697 DOMAIN-CONTAINING PROTEIN"/>
    <property type="match status" value="1"/>
</dbReference>
<dbReference type="EMBL" id="FOGI01000023">
    <property type="protein sequence ID" value="SES48878.1"/>
    <property type="molecule type" value="Genomic_DNA"/>
</dbReference>
<gene>
    <name evidence="1" type="ORF">SAMN04487818_12314</name>
</gene>
<protein>
    <submittedName>
        <fullName evidence="1">Uncharacterized conserved protein, DUF1697 family</fullName>
    </submittedName>
</protein>
<dbReference type="Gene3D" id="3.30.70.1280">
    <property type="entry name" value="SP0830-like domains"/>
    <property type="match status" value="1"/>
</dbReference>
<name>A0A1H9XRV9_9PSEU</name>
<dbReference type="RefSeq" id="WP_092787077.1">
    <property type="nucleotide sequence ID" value="NZ_FOGI01000023.1"/>
</dbReference>
<dbReference type="Pfam" id="PF08002">
    <property type="entry name" value="DUF1697"/>
    <property type="match status" value="1"/>
</dbReference>
<reference evidence="2" key="1">
    <citation type="submission" date="2016-10" db="EMBL/GenBank/DDBJ databases">
        <authorList>
            <person name="Varghese N."/>
            <person name="Submissions S."/>
        </authorList>
    </citation>
    <scope>NUCLEOTIDE SEQUENCE [LARGE SCALE GENOMIC DNA]</scope>
    <source>
        <strain evidence="2">DSM 44260</strain>
    </source>
</reference>
<dbReference type="InterPro" id="IPR012545">
    <property type="entry name" value="DUF1697"/>
</dbReference>